<reference evidence="7 8" key="1">
    <citation type="submission" date="2019-06" db="EMBL/GenBank/DDBJ databases">
        <title>Genome analyses of bacteria isolated from kimchi.</title>
        <authorList>
            <person name="Lee S."/>
            <person name="Ahn S."/>
            <person name="Roh S."/>
        </authorList>
    </citation>
    <scope>NUCLEOTIDE SEQUENCE [LARGE SCALE GENOMIC DNA]</scope>
    <source>
        <strain evidence="7 8">CBA3620</strain>
    </source>
</reference>
<gene>
    <name evidence="7" type="ORF">FGL89_04595</name>
</gene>
<evidence type="ECO:0000256" key="2">
    <source>
        <dbReference type="ARBA" id="ARBA00023015"/>
    </source>
</evidence>
<evidence type="ECO:0000256" key="3">
    <source>
        <dbReference type="ARBA" id="ARBA00023125"/>
    </source>
</evidence>
<dbReference type="RefSeq" id="WP_014973592.1">
    <property type="nucleotide sequence ID" value="NZ_CP042374.1"/>
</dbReference>
<keyword evidence="1" id="KW-0678">Repressor</keyword>
<evidence type="ECO:0000256" key="1">
    <source>
        <dbReference type="ARBA" id="ARBA00022491"/>
    </source>
</evidence>
<proteinExistence type="predicted"/>
<dbReference type="SMART" id="SM00354">
    <property type="entry name" value="HTH_LACI"/>
    <property type="match status" value="1"/>
</dbReference>
<dbReference type="Gene3D" id="3.40.50.2300">
    <property type="match status" value="2"/>
</dbReference>
<feature type="domain" description="HTH lacI-type" evidence="5">
    <location>
        <begin position="1"/>
        <end position="52"/>
    </location>
</feature>
<keyword evidence="3 7" id="KW-0238">DNA-binding</keyword>
<dbReference type="GO" id="GO:0000976">
    <property type="term" value="F:transcription cis-regulatory region binding"/>
    <property type="evidence" value="ECO:0007669"/>
    <property type="project" value="TreeGrafter"/>
</dbReference>
<evidence type="ECO:0000256" key="4">
    <source>
        <dbReference type="ARBA" id="ARBA00023163"/>
    </source>
</evidence>
<dbReference type="PANTHER" id="PTHR30146">
    <property type="entry name" value="LACI-RELATED TRANSCRIPTIONAL REPRESSOR"/>
    <property type="match status" value="1"/>
</dbReference>
<dbReference type="InterPro" id="IPR000843">
    <property type="entry name" value="HTH_LacI"/>
</dbReference>
<dbReference type="GO" id="GO:0003700">
    <property type="term" value="F:DNA-binding transcription factor activity"/>
    <property type="evidence" value="ECO:0007669"/>
    <property type="project" value="TreeGrafter"/>
</dbReference>
<sequence length="328" mass="36881">MNDVASLAGVSRGSVSNYINGKKIKLDTQEKIKEAIAALNYIPNATARSLKTSKSNFVVFILPTVNSPFFSALSYHMQQELQRYGYKMILCNSNNRSEEEIEYIQMANTQKVAGLITMSYAEVSNLIATDIPLVSIEKRVSDKVPLVIADNYAGGQLAAHTLSQSGAKHLLFVSKNPVKNISTIREKSFFDYCNTHGMIADRFIARDIPNFVDDFQEFILAHIQDHQFDYDGIFSDSDEYASDFYNILIREGIKIPNQVQIIGFDGARVYARQKINLSSIKQPTDKIAEKAVEKLLLQFNGDNKNISLDDQTFLPVSFEQGMTTRVIF</sequence>
<dbReference type="InterPro" id="IPR001761">
    <property type="entry name" value="Peripla_BP/Lac1_sug-bd_dom"/>
</dbReference>
<name>A0AAE6IKV0_LEUCA</name>
<protein>
    <submittedName>
        <fullName evidence="7">LacI family DNA-binding transcriptional regulator</fullName>
    </submittedName>
</protein>
<dbReference type="OMA" id="ELTFWVQ"/>
<dbReference type="PANTHER" id="PTHR30146:SF95">
    <property type="entry name" value="RIBOSE OPERON REPRESSOR"/>
    <property type="match status" value="1"/>
</dbReference>
<organism evidence="7 8">
    <name type="scientific">Leuconostoc carnosum</name>
    <dbReference type="NCBI Taxonomy" id="1252"/>
    <lineage>
        <taxon>Bacteria</taxon>
        <taxon>Bacillati</taxon>
        <taxon>Bacillota</taxon>
        <taxon>Bacilli</taxon>
        <taxon>Lactobacillales</taxon>
        <taxon>Lactobacillaceae</taxon>
        <taxon>Leuconostoc</taxon>
    </lineage>
</organism>
<dbReference type="GeneID" id="61187015"/>
<dbReference type="Pfam" id="PF00532">
    <property type="entry name" value="Peripla_BP_1"/>
    <property type="match status" value="1"/>
</dbReference>
<dbReference type="Proteomes" id="UP000321332">
    <property type="component" value="Chromosome"/>
</dbReference>
<feature type="domain" description="HTH cro/C1-type" evidence="6">
    <location>
        <begin position="3"/>
        <end position="42"/>
    </location>
</feature>
<dbReference type="InterPro" id="IPR028082">
    <property type="entry name" value="Peripla_BP_I"/>
</dbReference>
<dbReference type="CDD" id="cd06291">
    <property type="entry name" value="PBP1_Qymf-like"/>
    <property type="match status" value="1"/>
</dbReference>
<dbReference type="EMBL" id="CP042374">
    <property type="protein sequence ID" value="QEA33462.1"/>
    <property type="molecule type" value="Genomic_DNA"/>
</dbReference>
<evidence type="ECO:0000313" key="7">
    <source>
        <dbReference type="EMBL" id="QEA33462.1"/>
    </source>
</evidence>
<dbReference type="PROSITE" id="PS50943">
    <property type="entry name" value="HTH_CROC1"/>
    <property type="match status" value="1"/>
</dbReference>
<keyword evidence="4" id="KW-0804">Transcription</keyword>
<dbReference type="InterPro" id="IPR010982">
    <property type="entry name" value="Lambda_DNA-bd_dom_sf"/>
</dbReference>
<dbReference type="InterPro" id="IPR001387">
    <property type="entry name" value="Cro/C1-type_HTH"/>
</dbReference>
<evidence type="ECO:0000313" key="8">
    <source>
        <dbReference type="Proteomes" id="UP000321332"/>
    </source>
</evidence>
<dbReference type="AlphaFoldDB" id="A0AAE6IKV0"/>
<dbReference type="Gene3D" id="1.10.260.40">
    <property type="entry name" value="lambda repressor-like DNA-binding domains"/>
    <property type="match status" value="1"/>
</dbReference>
<keyword evidence="2" id="KW-0805">Transcription regulation</keyword>
<accession>A0AAE6IKV0</accession>
<dbReference type="CDD" id="cd01392">
    <property type="entry name" value="HTH_LacI"/>
    <property type="match status" value="1"/>
</dbReference>
<dbReference type="SUPFAM" id="SSF53822">
    <property type="entry name" value="Periplasmic binding protein-like I"/>
    <property type="match status" value="1"/>
</dbReference>
<evidence type="ECO:0000259" key="6">
    <source>
        <dbReference type="PROSITE" id="PS50943"/>
    </source>
</evidence>
<dbReference type="Pfam" id="PF00356">
    <property type="entry name" value="LacI"/>
    <property type="match status" value="1"/>
</dbReference>
<evidence type="ECO:0000259" key="5">
    <source>
        <dbReference type="PROSITE" id="PS50932"/>
    </source>
</evidence>
<dbReference type="PROSITE" id="PS50932">
    <property type="entry name" value="HTH_LACI_2"/>
    <property type="match status" value="1"/>
</dbReference>
<dbReference type="SUPFAM" id="SSF47413">
    <property type="entry name" value="lambda repressor-like DNA-binding domains"/>
    <property type="match status" value="1"/>
</dbReference>